<sequence length="37" mass="4078">MAITNETAETLLRLPLHGGLTEADIARVARRVLEFAQ</sequence>
<evidence type="ECO:0000313" key="1">
    <source>
        <dbReference type="EMBL" id="MBB4288879.1"/>
    </source>
</evidence>
<dbReference type="InterPro" id="IPR015422">
    <property type="entry name" value="PyrdxlP-dep_Trfase_small"/>
</dbReference>
<reference evidence="1 2" key="1">
    <citation type="submission" date="2020-08" db="EMBL/GenBank/DDBJ databases">
        <title>Genomic Encyclopedia of Type Strains, Phase IV (KMG-V): Genome sequencing to study the core and pangenomes of soil and plant-associated prokaryotes.</title>
        <authorList>
            <person name="Whitman W."/>
        </authorList>
    </citation>
    <scope>NUCLEOTIDE SEQUENCE [LARGE SCALE GENOMIC DNA]</scope>
    <source>
        <strain evidence="1 2">SEMIA 415</strain>
    </source>
</reference>
<gene>
    <name evidence="1" type="ORF">GGE16_000895</name>
</gene>
<dbReference type="AlphaFoldDB" id="A0AAE2MGF3"/>
<dbReference type="Gene3D" id="3.90.1150.10">
    <property type="entry name" value="Aspartate Aminotransferase, domain 1"/>
    <property type="match status" value="1"/>
</dbReference>
<accession>A0AAE2MGF3</accession>
<dbReference type="Proteomes" id="UP000538507">
    <property type="component" value="Unassembled WGS sequence"/>
</dbReference>
<dbReference type="EMBL" id="JACIGO010000001">
    <property type="protein sequence ID" value="MBB4288879.1"/>
    <property type="molecule type" value="Genomic_DNA"/>
</dbReference>
<protein>
    <submittedName>
        <fullName evidence="1">dTDP-4-amino-4,6-dideoxygalactose transaminase</fullName>
    </submittedName>
</protein>
<organism evidence="1 2">
    <name type="scientific">Rhizobium leguminosarum</name>
    <dbReference type="NCBI Taxonomy" id="384"/>
    <lineage>
        <taxon>Bacteria</taxon>
        <taxon>Pseudomonadati</taxon>
        <taxon>Pseudomonadota</taxon>
        <taxon>Alphaproteobacteria</taxon>
        <taxon>Hyphomicrobiales</taxon>
        <taxon>Rhizobiaceae</taxon>
        <taxon>Rhizobium/Agrobacterium group</taxon>
        <taxon>Rhizobium</taxon>
    </lineage>
</organism>
<comment type="caution">
    <text evidence="1">The sequence shown here is derived from an EMBL/GenBank/DDBJ whole genome shotgun (WGS) entry which is preliminary data.</text>
</comment>
<proteinExistence type="predicted"/>
<evidence type="ECO:0000313" key="2">
    <source>
        <dbReference type="Proteomes" id="UP000538507"/>
    </source>
</evidence>
<name>A0AAE2MGF3_RHILE</name>